<dbReference type="InterPro" id="IPR005467">
    <property type="entry name" value="His_kinase_dom"/>
</dbReference>
<evidence type="ECO:0000256" key="2">
    <source>
        <dbReference type="ARBA" id="ARBA00012438"/>
    </source>
</evidence>
<accession>X1KHM0</accession>
<dbReference type="SUPFAM" id="SSF55874">
    <property type="entry name" value="ATPase domain of HSP90 chaperone/DNA topoisomerase II/histidine kinase"/>
    <property type="match status" value="1"/>
</dbReference>
<dbReference type="Pfam" id="PF00512">
    <property type="entry name" value="HisKA"/>
    <property type="match status" value="1"/>
</dbReference>
<feature type="domain" description="Histidine kinase" evidence="7">
    <location>
        <begin position="38"/>
        <end position="255"/>
    </location>
</feature>
<evidence type="ECO:0000256" key="1">
    <source>
        <dbReference type="ARBA" id="ARBA00000085"/>
    </source>
</evidence>
<evidence type="ECO:0000313" key="8">
    <source>
        <dbReference type="EMBL" id="GAI06183.1"/>
    </source>
</evidence>
<dbReference type="Gene3D" id="3.30.565.10">
    <property type="entry name" value="Histidine kinase-like ATPase, C-terminal domain"/>
    <property type="match status" value="1"/>
</dbReference>
<dbReference type="InterPro" id="IPR003661">
    <property type="entry name" value="HisK_dim/P_dom"/>
</dbReference>
<evidence type="ECO:0000259" key="7">
    <source>
        <dbReference type="PROSITE" id="PS50109"/>
    </source>
</evidence>
<keyword evidence="6" id="KW-0902">Two-component regulatory system</keyword>
<evidence type="ECO:0000256" key="5">
    <source>
        <dbReference type="ARBA" id="ARBA00022777"/>
    </source>
</evidence>
<dbReference type="PANTHER" id="PTHR43711:SF1">
    <property type="entry name" value="HISTIDINE KINASE 1"/>
    <property type="match status" value="1"/>
</dbReference>
<dbReference type="Pfam" id="PF02518">
    <property type="entry name" value="HATPase_c"/>
    <property type="match status" value="1"/>
</dbReference>
<keyword evidence="3" id="KW-0597">Phosphoprotein</keyword>
<dbReference type="PROSITE" id="PS50109">
    <property type="entry name" value="HIS_KIN"/>
    <property type="match status" value="1"/>
</dbReference>
<dbReference type="SMART" id="SM00388">
    <property type="entry name" value="HisKA"/>
    <property type="match status" value="1"/>
</dbReference>
<evidence type="ECO:0000256" key="3">
    <source>
        <dbReference type="ARBA" id="ARBA00022553"/>
    </source>
</evidence>
<protein>
    <recommendedName>
        <fullName evidence="2">histidine kinase</fullName>
        <ecNumber evidence="2">2.7.13.3</ecNumber>
    </recommendedName>
</protein>
<dbReference type="GO" id="GO:0000155">
    <property type="term" value="F:phosphorelay sensor kinase activity"/>
    <property type="evidence" value="ECO:0007669"/>
    <property type="project" value="InterPro"/>
</dbReference>
<evidence type="ECO:0000256" key="6">
    <source>
        <dbReference type="ARBA" id="ARBA00023012"/>
    </source>
</evidence>
<dbReference type="CDD" id="cd00082">
    <property type="entry name" value="HisKA"/>
    <property type="match status" value="1"/>
</dbReference>
<comment type="catalytic activity">
    <reaction evidence="1">
        <text>ATP + protein L-histidine = ADP + protein N-phospho-L-histidine.</text>
        <dbReference type="EC" id="2.7.13.3"/>
    </reaction>
</comment>
<organism evidence="8">
    <name type="scientific">marine sediment metagenome</name>
    <dbReference type="NCBI Taxonomy" id="412755"/>
    <lineage>
        <taxon>unclassified sequences</taxon>
        <taxon>metagenomes</taxon>
        <taxon>ecological metagenomes</taxon>
    </lineage>
</organism>
<proteinExistence type="predicted"/>
<dbReference type="PANTHER" id="PTHR43711">
    <property type="entry name" value="TWO-COMPONENT HISTIDINE KINASE"/>
    <property type="match status" value="1"/>
</dbReference>
<dbReference type="Gene3D" id="1.10.287.130">
    <property type="match status" value="1"/>
</dbReference>
<dbReference type="InterPro" id="IPR036890">
    <property type="entry name" value="HATPase_C_sf"/>
</dbReference>
<dbReference type="SMART" id="SM00387">
    <property type="entry name" value="HATPase_c"/>
    <property type="match status" value="1"/>
</dbReference>
<dbReference type="InterPro" id="IPR050736">
    <property type="entry name" value="Sensor_HK_Regulatory"/>
</dbReference>
<dbReference type="InterPro" id="IPR004358">
    <property type="entry name" value="Sig_transdc_His_kin-like_C"/>
</dbReference>
<sequence>ALIILVITTVLFIIAFVMTRSFERLAEASRMKSEFINIISHQLRSPLTNIKWTFELLTSREMEVPSGKVEEYLNNVKENIARMVELIDDLLIVSKIEQGTFPVLKKEFSLEDLVREQVSRYKVFAEASHIELNFYPQKNLSEVFTDPSLLKLVVENLIDNAVRYTKGKGKVKISLERREKDLFFKIKDSGVGIPKKEQRYIFQKFFRAEHILKERTRGSGLGLYVCKSIIEKLGGKIWFESEEGKGTTFYFTLPI</sequence>
<dbReference type="EC" id="2.7.13.3" evidence="2"/>
<name>X1KHM0_9ZZZZ</name>
<keyword evidence="5" id="KW-0418">Kinase</keyword>
<dbReference type="AlphaFoldDB" id="X1KHM0"/>
<feature type="non-terminal residue" evidence="8">
    <location>
        <position position="1"/>
    </location>
</feature>
<dbReference type="InterPro" id="IPR003594">
    <property type="entry name" value="HATPase_dom"/>
</dbReference>
<reference evidence="8" key="1">
    <citation type="journal article" date="2014" name="Front. Microbiol.">
        <title>High frequency of phylogenetically diverse reductive dehalogenase-homologous genes in deep subseafloor sedimentary metagenomes.</title>
        <authorList>
            <person name="Kawai M."/>
            <person name="Futagami T."/>
            <person name="Toyoda A."/>
            <person name="Takaki Y."/>
            <person name="Nishi S."/>
            <person name="Hori S."/>
            <person name="Arai W."/>
            <person name="Tsubouchi T."/>
            <person name="Morono Y."/>
            <person name="Uchiyama I."/>
            <person name="Ito T."/>
            <person name="Fujiyama A."/>
            <person name="Inagaki F."/>
            <person name="Takami H."/>
        </authorList>
    </citation>
    <scope>NUCLEOTIDE SEQUENCE</scope>
    <source>
        <strain evidence="8">Expedition CK06-06</strain>
    </source>
</reference>
<gene>
    <name evidence="8" type="ORF">S06H3_12204</name>
</gene>
<comment type="caution">
    <text evidence="8">The sequence shown here is derived from an EMBL/GenBank/DDBJ whole genome shotgun (WGS) entry which is preliminary data.</text>
</comment>
<dbReference type="FunFam" id="3.30.565.10:FF:000006">
    <property type="entry name" value="Sensor histidine kinase WalK"/>
    <property type="match status" value="1"/>
</dbReference>
<dbReference type="EMBL" id="BARV01005982">
    <property type="protein sequence ID" value="GAI06183.1"/>
    <property type="molecule type" value="Genomic_DNA"/>
</dbReference>
<evidence type="ECO:0000256" key="4">
    <source>
        <dbReference type="ARBA" id="ARBA00022679"/>
    </source>
</evidence>
<dbReference type="SUPFAM" id="SSF47384">
    <property type="entry name" value="Homodimeric domain of signal transducing histidine kinase"/>
    <property type="match status" value="1"/>
</dbReference>
<keyword evidence="4" id="KW-0808">Transferase</keyword>
<dbReference type="PRINTS" id="PR00344">
    <property type="entry name" value="BCTRLSENSOR"/>
</dbReference>
<dbReference type="InterPro" id="IPR036097">
    <property type="entry name" value="HisK_dim/P_sf"/>
</dbReference>
<dbReference type="CDD" id="cd00075">
    <property type="entry name" value="HATPase"/>
    <property type="match status" value="1"/>
</dbReference>